<evidence type="ECO:0000313" key="1">
    <source>
        <dbReference type="EMBL" id="MVF06060.1"/>
    </source>
</evidence>
<name>A0ABD6HVL0_SERMA</name>
<proteinExistence type="predicted"/>
<dbReference type="EMBL" id="WNKC01000007">
    <property type="protein sequence ID" value="MVF06060.1"/>
    <property type="molecule type" value="Genomic_DNA"/>
</dbReference>
<sequence>MSHETALPEISRQADQLNALLVAMNIGADELDITDINTLVTLAIDLVNGPAIWLQEEQRRREKKNA</sequence>
<dbReference type="Proteomes" id="UP000443014">
    <property type="component" value="Unassembled WGS sequence"/>
</dbReference>
<reference evidence="1 2" key="1">
    <citation type="submission" date="2019-11" db="EMBL/GenBank/DDBJ databases">
        <title>Whole genome sequence of a plant growth promoting strain Serratia marcescens BTL07 isolated from the rhizoplane of Chili (Capsicum annuum).</title>
        <authorList>
            <person name="Dutta S."/>
            <person name="Khatun A."/>
            <person name="Gupta D.R."/>
            <person name="Surovy M.Z."/>
            <person name="Rahman M.M."/>
            <person name="Mahmud N.U."/>
            <person name="Emes R."/>
            <person name="Warry A."/>
            <person name="West H."/>
            <person name="Clarke M.L."/>
            <person name="Islam M.T."/>
        </authorList>
    </citation>
    <scope>NUCLEOTIDE SEQUENCE [LARGE SCALE GENOMIC DNA]</scope>
    <source>
        <strain evidence="1 2">BTL07</strain>
    </source>
</reference>
<protein>
    <submittedName>
        <fullName evidence="1">Uncharacterized protein</fullName>
    </submittedName>
</protein>
<comment type="caution">
    <text evidence="1">The sequence shown here is derived from an EMBL/GenBank/DDBJ whole genome shotgun (WGS) entry which is preliminary data.</text>
</comment>
<organism evidence="1 2">
    <name type="scientific">Serratia marcescens</name>
    <dbReference type="NCBI Taxonomy" id="615"/>
    <lineage>
        <taxon>Bacteria</taxon>
        <taxon>Pseudomonadati</taxon>
        <taxon>Pseudomonadota</taxon>
        <taxon>Gammaproteobacteria</taxon>
        <taxon>Enterobacterales</taxon>
        <taxon>Yersiniaceae</taxon>
        <taxon>Serratia</taxon>
    </lineage>
</organism>
<evidence type="ECO:0000313" key="2">
    <source>
        <dbReference type="Proteomes" id="UP000443014"/>
    </source>
</evidence>
<dbReference type="RefSeq" id="WP_079451026.1">
    <property type="nucleotide sequence ID" value="NZ_JAOEGE010000001.1"/>
</dbReference>
<dbReference type="AlphaFoldDB" id="A0ABD6HVL0"/>
<accession>A0ABD6HVL0</accession>
<gene>
    <name evidence="1" type="ORF">GMA22_22745</name>
</gene>